<sequence>MRRIKSKILCKELGISESIISRLKGIKALSNTLKSNYSSVINNKLSPAYLSAESSELSLEDLKKFIIYTILKEKNIPSSIEKISKLLEENTVDELVRKVIYEKKRELNLNLDTIINNLNIPTCIEILRKLYKKIEIEGEYKNKDILNIEENLFIKEENNKDIQIEKSLINIEENKDSYNILEKIFEKYSQYSNGYFPLQHPTGNGKTYYLINFLVKMLESDFKELDKERIIVITNNKVNVNEIHREIIKKLKALNQEEKGENIFKVKSLRDILSNVEFLEEILKELNDQLEFYNLFPKNFIINFKSRLKEVINILNKGVEISIDEYLQEYLLKFRNKMFQFYQGKLEENIVLPKFFYKLYPMIKDENITKKLFIMTTDKFLYGYTGKLQVEYFYENYKNSLIFIDEIDSAKEKFLKFTREQRTLTIKNITNVFNSRYNSFSLRENNQLINLIKRVSKLAEDKQGDKKDINLKKYEIIKKIAQFEQKGKRLRRKYFIAKRYFELENNQRIDLFEDNNHFIMRGNKKLYIEVTEKNCLITEKETPLELTAMLKELFNYTYGDFYNLIHNLYEFHINLEEDNDIEKEIISHLFYDNKTQQEILNEYKNFYIPLLKMRGGLDFSFSNSCNYVQIYEENPEYRANKKVVIGYQHMYITPEELFYIMCSKNFVFGISATAEMKTCVGNFDIKWLKEKLQNKYFKLNEMEKSELERVISKINNFEQNIT</sequence>
<gene>
    <name evidence="2" type="ORF">H6A04_09405</name>
</gene>
<organism evidence="2 3">
    <name type="scientific">Fusobacterium mortiferum</name>
    <dbReference type="NCBI Taxonomy" id="850"/>
    <lineage>
        <taxon>Bacteria</taxon>
        <taxon>Fusobacteriati</taxon>
        <taxon>Fusobacteriota</taxon>
        <taxon>Fusobacteriia</taxon>
        <taxon>Fusobacteriales</taxon>
        <taxon>Fusobacteriaceae</taxon>
        <taxon>Fusobacterium</taxon>
    </lineage>
</organism>
<protein>
    <recommendedName>
        <fullName evidence="4">Helicase/UvrB N-terminal domain-containing protein</fullName>
    </recommendedName>
</protein>
<dbReference type="Proteomes" id="UP000728968">
    <property type="component" value="Unassembled WGS sequence"/>
</dbReference>
<keyword evidence="3" id="KW-1185">Reference proteome</keyword>
<reference evidence="2 3" key="1">
    <citation type="journal article" date="2021" name="Sci. Rep.">
        <title>The distribution of antibiotic resistance genes in chicken gut microbiota commensals.</title>
        <authorList>
            <person name="Juricova H."/>
            <person name="Matiasovicova J."/>
            <person name="Kubasova T."/>
            <person name="Cejkova D."/>
            <person name="Rychlik I."/>
        </authorList>
    </citation>
    <scope>NUCLEOTIDE SEQUENCE [LARGE SCALE GENOMIC DNA]</scope>
    <source>
        <strain evidence="2 3">An425</strain>
    </source>
</reference>
<accession>A0ABS2G588</accession>
<dbReference type="EMBL" id="JACJLT010000115">
    <property type="protein sequence ID" value="MBM6875863.1"/>
    <property type="molecule type" value="Genomic_DNA"/>
</dbReference>
<comment type="caution">
    <text evidence="2">The sequence shown here is derived from an EMBL/GenBank/DDBJ whole genome shotgun (WGS) entry which is preliminary data.</text>
</comment>
<dbReference type="Gene3D" id="3.40.50.300">
    <property type="entry name" value="P-loop containing nucleotide triphosphate hydrolases"/>
    <property type="match status" value="1"/>
</dbReference>
<evidence type="ECO:0008006" key="4">
    <source>
        <dbReference type="Google" id="ProtNLM"/>
    </source>
</evidence>
<feature type="coiled-coil region" evidence="1">
    <location>
        <begin position="269"/>
        <end position="296"/>
    </location>
</feature>
<dbReference type="InterPro" id="IPR027417">
    <property type="entry name" value="P-loop_NTPase"/>
</dbReference>
<evidence type="ECO:0000313" key="3">
    <source>
        <dbReference type="Proteomes" id="UP000728968"/>
    </source>
</evidence>
<dbReference type="RefSeq" id="WP_204716553.1">
    <property type="nucleotide sequence ID" value="NZ_JACJLT010000115.1"/>
</dbReference>
<evidence type="ECO:0000256" key="1">
    <source>
        <dbReference type="SAM" id="Coils"/>
    </source>
</evidence>
<proteinExistence type="predicted"/>
<name>A0ABS2G588_FUSMR</name>
<evidence type="ECO:0000313" key="2">
    <source>
        <dbReference type="EMBL" id="MBM6875863.1"/>
    </source>
</evidence>
<dbReference type="SUPFAM" id="SSF52540">
    <property type="entry name" value="P-loop containing nucleoside triphosphate hydrolases"/>
    <property type="match status" value="1"/>
</dbReference>
<feature type="non-terminal residue" evidence="2">
    <location>
        <position position="722"/>
    </location>
</feature>
<keyword evidence="1" id="KW-0175">Coiled coil</keyword>